<evidence type="ECO:0000256" key="7">
    <source>
        <dbReference type="ARBA" id="ARBA00035131"/>
    </source>
</evidence>
<dbReference type="InterPro" id="IPR039739">
    <property type="entry name" value="MAG2/RNF10"/>
</dbReference>
<evidence type="ECO:0000256" key="5">
    <source>
        <dbReference type="ARBA" id="ARBA00022771"/>
    </source>
</evidence>
<protein>
    <recommendedName>
        <fullName evidence="7">E3 ubiquitin-protein ligase RNF10</fullName>
    </recommendedName>
    <alternativeName>
        <fullName evidence="8">RING finger protein 10</fullName>
    </alternativeName>
</protein>
<dbReference type="InterPro" id="IPR013083">
    <property type="entry name" value="Znf_RING/FYVE/PHD"/>
</dbReference>
<evidence type="ECO:0000256" key="1">
    <source>
        <dbReference type="ARBA" id="ARBA00004496"/>
    </source>
</evidence>
<evidence type="ECO:0000256" key="4">
    <source>
        <dbReference type="ARBA" id="ARBA00022723"/>
    </source>
</evidence>
<dbReference type="PROSITE" id="PS00518">
    <property type="entry name" value="ZF_RING_1"/>
    <property type="match status" value="1"/>
</dbReference>
<evidence type="ECO:0000256" key="9">
    <source>
        <dbReference type="PROSITE-ProRule" id="PRU00175"/>
    </source>
</evidence>
<dbReference type="SUPFAM" id="SSF57850">
    <property type="entry name" value="RING/U-box"/>
    <property type="match status" value="1"/>
</dbReference>
<dbReference type="WBParaSite" id="TASK_0000915501-mRNA-1">
    <property type="protein sequence ID" value="TASK_0000915501-mRNA-1"/>
    <property type="gene ID" value="TASK_0000915501"/>
</dbReference>
<keyword evidence="3" id="KW-0963">Cytoplasm</keyword>
<dbReference type="AlphaFoldDB" id="A0A0R3WEC0"/>
<proteinExistence type="inferred from homology"/>
<evidence type="ECO:0000313" key="11">
    <source>
        <dbReference type="EMBL" id="VDK42041.1"/>
    </source>
</evidence>
<dbReference type="OrthoDB" id="302966at2759"/>
<dbReference type="GO" id="GO:0005737">
    <property type="term" value="C:cytoplasm"/>
    <property type="evidence" value="ECO:0007669"/>
    <property type="project" value="UniProtKB-SubCell"/>
</dbReference>
<dbReference type="STRING" id="60517.A0A0R3WEC0"/>
<dbReference type="InterPro" id="IPR001841">
    <property type="entry name" value="Znf_RING"/>
</dbReference>
<dbReference type="GO" id="GO:0008270">
    <property type="term" value="F:zinc ion binding"/>
    <property type="evidence" value="ECO:0007669"/>
    <property type="project" value="UniProtKB-KW"/>
</dbReference>
<accession>A0A0R3WEC0</accession>
<evidence type="ECO:0000313" key="12">
    <source>
        <dbReference type="Proteomes" id="UP000282613"/>
    </source>
</evidence>
<keyword evidence="6" id="KW-0862">Zinc</keyword>
<reference evidence="11 12" key="2">
    <citation type="submission" date="2018-11" db="EMBL/GenBank/DDBJ databases">
        <authorList>
            <consortium name="Pathogen Informatics"/>
        </authorList>
    </citation>
    <scope>NUCLEOTIDE SEQUENCE [LARGE SCALE GENOMIC DNA]</scope>
</reference>
<dbReference type="Proteomes" id="UP000282613">
    <property type="component" value="Unassembled WGS sequence"/>
</dbReference>
<dbReference type="PROSITE" id="PS50089">
    <property type="entry name" value="ZF_RING_2"/>
    <property type="match status" value="1"/>
</dbReference>
<feature type="domain" description="RING-type" evidence="10">
    <location>
        <begin position="33"/>
        <end position="75"/>
    </location>
</feature>
<evidence type="ECO:0000256" key="3">
    <source>
        <dbReference type="ARBA" id="ARBA00022490"/>
    </source>
</evidence>
<dbReference type="PANTHER" id="PTHR12983:SF9">
    <property type="entry name" value="E3 UBIQUITIN-PROTEIN LIGASE RNF10"/>
    <property type="match status" value="1"/>
</dbReference>
<dbReference type="InterPro" id="IPR017907">
    <property type="entry name" value="Znf_RING_CS"/>
</dbReference>
<evidence type="ECO:0000256" key="2">
    <source>
        <dbReference type="ARBA" id="ARBA00008117"/>
    </source>
</evidence>
<keyword evidence="5 9" id="KW-0863">Zinc-finger</keyword>
<comment type="similarity">
    <text evidence="2">Belongs to the RNF10 family.</text>
</comment>
<dbReference type="SMART" id="SM00184">
    <property type="entry name" value="RING"/>
    <property type="match status" value="1"/>
</dbReference>
<evidence type="ECO:0000256" key="6">
    <source>
        <dbReference type="ARBA" id="ARBA00022833"/>
    </source>
</evidence>
<dbReference type="GO" id="GO:0045944">
    <property type="term" value="P:positive regulation of transcription by RNA polymerase II"/>
    <property type="evidence" value="ECO:0007669"/>
    <property type="project" value="TreeGrafter"/>
</dbReference>
<gene>
    <name evidence="11" type="ORF">TASK_LOCUS9156</name>
</gene>
<dbReference type="Gene3D" id="3.30.40.10">
    <property type="entry name" value="Zinc/RING finger domain, C3HC4 (zinc finger)"/>
    <property type="match status" value="1"/>
</dbReference>
<dbReference type="GO" id="GO:0000976">
    <property type="term" value="F:transcription cis-regulatory region binding"/>
    <property type="evidence" value="ECO:0007669"/>
    <property type="project" value="TreeGrafter"/>
</dbReference>
<evidence type="ECO:0000313" key="13">
    <source>
        <dbReference type="WBParaSite" id="TASK_0000915501-mRNA-1"/>
    </source>
</evidence>
<name>A0A0R3WEC0_TAEAS</name>
<keyword evidence="4" id="KW-0479">Metal-binding</keyword>
<dbReference type="PANTHER" id="PTHR12983">
    <property type="entry name" value="RING FINGER 10 FAMILY MEMBER"/>
    <property type="match status" value="1"/>
</dbReference>
<evidence type="ECO:0000256" key="8">
    <source>
        <dbReference type="ARBA" id="ARBA00035390"/>
    </source>
</evidence>
<evidence type="ECO:0000259" key="10">
    <source>
        <dbReference type="PROSITE" id="PS50089"/>
    </source>
</evidence>
<organism evidence="13">
    <name type="scientific">Taenia asiatica</name>
    <name type="common">Asian tapeworm</name>
    <dbReference type="NCBI Taxonomy" id="60517"/>
    <lineage>
        <taxon>Eukaryota</taxon>
        <taxon>Metazoa</taxon>
        <taxon>Spiralia</taxon>
        <taxon>Lophotrochozoa</taxon>
        <taxon>Platyhelminthes</taxon>
        <taxon>Cestoda</taxon>
        <taxon>Eucestoda</taxon>
        <taxon>Cyclophyllidea</taxon>
        <taxon>Taeniidae</taxon>
        <taxon>Taenia</taxon>
    </lineage>
</organism>
<comment type="subcellular location">
    <subcellularLocation>
        <location evidence="1">Cytoplasm</location>
    </subcellularLocation>
</comment>
<reference evidence="13" key="1">
    <citation type="submission" date="2017-02" db="UniProtKB">
        <authorList>
            <consortium name="WormBaseParasite"/>
        </authorList>
    </citation>
    <scope>IDENTIFICATION</scope>
</reference>
<dbReference type="EMBL" id="UYRS01019007">
    <property type="protein sequence ID" value="VDK42041.1"/>
    <property type="molecule type" value="Genomic_DNA"/>
</dbReference>
<sequence length="239" mass="27329">MACRSAVTGHELEDVSWSDVIKVEMHCQFPAVCTRCGQRPFMPRIGLCGHVYCFPCIWIRIAFDHDERVETCPACGRSLKTADLKRVSTFQSYVPKVGDNMKFQLMRRDIKVVNSYVVDIWTANYHSHLTIREVFQPLRHLPLGRTFYFVVLDFDAPIFSDNEYLQTNYEKALVALSKSQSNISAAVGHYVNNKLLKRKSAQFVDVTLIPKLTLPSGSQAFFTDPLLRKYLQGDLPESQ</sequence>
<keyword evidence="12" id="KW-1185">Reference proteome</keyword>